<feature type="transmembrane region" description="Helical" evidence="1">
    <location>
        <begin position="163"/>
        <end position="183"/>
    </location>
</feature>
<accession>A0A1Q3EFG5</accession>
<feature type="transmembrane region" description="Helical" evidence="1">
    <location>
        <begin position="36"/>
        <end position="62"/>
    </location>
</feature>
<protein>
    <submittedName>
        <fullName evidence="2">Uncharacterized protein</fullName>
    </submittedName>
</protein>
<evidence type="ECO:0000256" key="1">
    <source>
        <dbReference type="SAM" id="Phobius"/>
    </source>
</evidence>
<name>A0A1Q3EFG5_LENED</name>
<feature type="transmembrane region" description="Helical" evidence="1">
    <location>
        <begin position="137"/>
        <end position="156"/>
    </location>
</feature>
<reference evidence="2 3" key="2">
    <citation type="submission" date="2017-02" db="EMBL/GenBank/DDBJ databases">
        <title>A genome survey and senescence transcriptome analysis in Lentinula edodes.</title>
        <authorList>
            <person name="Sakamoto Y."/>
            <person name="Nakade K."/>
            <person name="Sato S."/>
            <person name="Yoshida Y."/>
            <person name="Miyazaki K."/>
            <person name="Natsume S."/>
            <person name="Konno N."/>
        </authorList>
    </citation>
    <scope>NUCLEOTIDE SEQUENCE [LARGE SCALE GENOMIC DNA]</scope>
    <source>
        <strain evidence="2 3">NBRC 111202</strain>
    </source>
</reference>
<evidence type="ECO:0000313" key="2">
    <source>
        <dbReference type="EMBL" id="GAW05935.1"/>
    </source>
</evidence>
<feature type="transmembrane region" description="Helical" evidence="1">
    <location>
        <begin position="203"/>
        <end position="220"/>
    </location>
</feature>
<evidence type="ECO:0000313" key="3">
    <source>
        <dbReference type="Proteomes" id="UP000188533"/>
    </source>
</evidence>
<keyword evidence="3" id="KW-1185">Reference proteome</keyword>
<feature type="transmembrane region" description="Helical" evidence="1">
    <location>
        <begin position="74"/>
        <end position="92"/>
    </location>
</feature>
<feature type="transmembrane region" description="Helical" evidence="1">
    <location>
        <begin position="241"/>
        <end position="265"/>
    </location>
</feature>
<dbReference type="Proteomes" id="UP000188533">
    <property type="component" value="Unassembled WGS sequence"/>
</dbReference>
<reference evidence="2 3" key="1">
    <citation type="submission" date="2016-08" db="EMBL/GenBank/DDBJ databases">
        <authorList>
            <consortium name="Lentinula edodes genome sequencing consortium"/>
            <person name="Sakamoto Y."/>
            <person name="Nakade K."/>
            <person name="Sato S."/>
            <person name="Yoshida Y."/>
            <person name="Miyazaki K."/>
            <person name="Natsume S."/>
            <person name="Konno N."/>
        </authorList>
    </citation>
    <scope>NUCLEOTIDE SEQUENCE [LARGE SCALE GENOMIC DNA]</scope>
    <source>
        <strain evidence="2 3">NBRC 111202</strain>
    </source>
</reference>
<keyword evidence="1" id="KW-1133">Transmembrane helix</keyword>
<gene>
    <name evidence="2" type="ORF">LENED_007825</name>
</gene>
<organism evidence="2 3">
    <name type="scientific">Lentinula edodes</name>
    <name type="common">Shiitake mushroom</name>
    <name type="synonym">Lentinus edodes</name>
    <dbReference type="NCBI Taxonomy" id="5353"/>
    <lineage>
        <taxon>Eukaryota</taxon>
        <taxon>Fungi</taxon>
        <taxon>Dikarya</taxon>
        <taxon>Basidiomycota</taxon>
        <taxon>Agaricomycotina</taxon>
        <taxon>Agaricomycetes</taxon>
        <taxon>Agaricomycetidae</taxon>
        <taxon>Agaricales</taxon>
        <taxon>Marasmiineae</taxon>
        <taxon>Omphalotaceae</taxon>
        <taxon>Lentinula</taxon>
    </lineage>
</organism>
<dbReference type="EMBL" id="BDGU01000287">
    <property type="protein sequence ID" value="GAW05935.1"/>
    <property type="molecule type" value="Genomic_DNA"/>
</dbReference>
<dbReference type="AlphaFoldDB" id="A0A1Q3EFG5"/>
<proteinExistence type="predicted"/>
<comment type="caution">
    <text evidence="2">The sequence shown here is derived from an EMBL/GenBank/DDBJ whole genome shotgun (WGS) entry which is preliminary data.</text>
</comment>
<sequence length="332" mass="36552">MTVKHLRINKQGFLQTMSAGGEEILGSVGDELYYNIINLICFAVLYGVFLLATLIALRLLLFPSDPKPHSTRRLLLLLFTLAIFIVNTIDFLDTFEPLFILTKGTLVVPLSGGLPEQLSVAQNSITPWAELSSWPPTLNLCIGDLLVVWRAIAIWNGNKPVKWGLIFLMIVNGVINFAQAVLSEISSVDPVRTRQTNAASLDISLATNAIATGLIALKFWNYRRSVRSVLGRDKFTEVQNLLSLLVESGAIFLMLQLTMAVLLNLDIDSIESQSNAFQTAYTIMEEVFEETCCLYPVAVVLMINLQSSVVDATIHSEGSPAQQSVENSSSRS</sequence>
<keyword evidence="1" id="KW-0812">Transmembrane</keyword>
<keyword evidence="1" id="KW-0472">Membrane</keyword>